<evidence type="ECO:0000256" key="1">
    <source>
        <dbReference type="ARBA" id="ARBA00007031"/>
    </source>
</evidence>
<accession>A0ABU4PSI7</accession>
<protein>
    <submittedName>
        <fullName evidence="3">MucR family transcriptional regulator</fullName>
    </submittedName>
</protein>
<dbReference type="EMBL" id="JAWXXV010000001">
    <property type="protein sequence ID" value="MDX5984930.1"/>
    <property type="molecule type" value="Genomic_DNA"/>
</dbReference>
<dbReference type="Pfam" id="PF05443">
    <property type="entry name" value="ROS_MUCR"/>
    <property type="match status" value="1"/>
</dbReference>
<proteinExistence type="inferred from homology"/>
<dbReference type="RefSeq" id="WP_010402702.1">
    <property type="nucleotide sequence ID" value="NZ_JAWXXV010000001.1"/>
</dbReference>
<dbReference type="Gene3D" id="1.10.10.1550">
    <property type="entry name" value="ROS/MUCR transcriptional regulator protein"/>
    <property type="match status" value="1"/>
</dbReference>
<name>A0ABU4PSI7_9SPHN</name>
<evidence type="ECO:0000256" key="2">
    <source>
        <dbReference type="SAM" id="MobiDB-lite"/>
    </source>
</evidence>
<dbReference type="InterPro" id="IPR041920">
    <property type="entry name" value="ROS/MUCR_sf"/>
</dbReference>
<reference evidence="3 4" key="1">
    <citation type="submission" date="2023-11" db="EMBL/GenBank/DDBJ databases">
        <title>MicrobeMod: A computational toolkit for identifying prokaryotic methylation and restriction-modification with nanopore sequencing.</title>
        <authorList>
            <person name="Crits-Christoph A."/>
            <person name="Kang S.C."/>
            <person name="Lee H."/>
            <person name="Ostrov N."/>
        </authorList>
    </citation>
    <scope>NUCLEOTIDE SEQUENCE [LARGE SCALE GENOMIC DNA]</scope>
    <source>
        <strain evidence="3 4">ATCC 14820</strain>
    </source>
</reference>
<comment type="similarity">
    <text evidence="1">Belongs to the ros/MucR family.</text>
</comment>
<evidence type="ECO:0000313" key="4">
    <source>
        <dbReference type="Proteomes" id="UP001279660"/>
    </source>
</evidence>
<evidence type="ECO:0000313" key="3">
    <source>
        <dbReference type="EMBL" id="MDX5984930.1"/>
    </source>
</evidence>
<comment type="caution">
    <text evidence="3">The sequence shown here is derived from an EMBL/GenBank/DDBJ whole genome shotgun (WGS) entry which is preliminary data.</text>
</comment>
<feature type="region of interest" description="Disordered" evidence="2">
    <location>
        <begin position="135"/>
        <end position="176"/>
    </location>
</feature>
<keyword evidence="4" id="KW-1185">Reference proteome</keyword>
<sequence>MEQPNTLVALTAEIAANFVANNHVGASEIGEAIAAIHSALARLSVASAEQPVTEAFTPAVSIRKSLADPAKIISMIDGKPYSVLKRHLTTHGLTPAEYRTRYHLPADYPMTAPAYSQARKAMALNLGLGRKSTARPKLGVVTPHSDAASPVTKAPRKPRALSSKATAAKVSPESKG</sequence>
<dbReference type="Proteomes" id="UP001279660">
    <property type="component" value="Unassembled WGS sequence"/>
</dbReference>
<gene>
    <name evidence="3" type="ORF">SIL82_11715</name>
</gene>
<organism evidence="3 4">
    <name type="scientific">Sphingomonas echinoides</name>
    <dbReference type="NCBI Taxonomy" id="59803"/>
    <lineage>
        <taxon>Bacteria</taxon>
        <taxon>Pseudomonadati</taxon>
        <taxon>Pseudomonadota</taxon>
        <taxon>Alphaproteobacteria</taxon>
        <taxon>Sphingomonadales</taxon>
        <taxon>Sphingomonadaceae</taxon>
        <taxon>Sphingomonas</taxon>
    </lineage>
</organism>
<dbReference type="InterPro" id="IPR008807">
    <property type="entry name" value="ROS_MUCR"/>
</dbReference>